<organism evidence="2 3">
    <name type="scientific">Pristionchus pacificus</name>
    <name type="common">Parasitic nematode worm</name>
    <dbReference type="NCBI Taxonomy" id="54126"/>
    <lineage>
        <taxon>Eukaryota</taxon>
        <taxon>Metazoa</taxon>
        <taxon>Ecdysozoa</taxon>
        <taxon>Nematoda</taxon>
        <taxon>Chromadorea</taxon>
        <taxon>Rhabditida</taxon>
        <taxon>Rhabditina</taxon>
        <taxon>Diplogasteromorpha</taxon>
        <taxon>Diplogasteroidea</taxon>
        <taxon>Neodiplogasteridae</taxon>
        <taxon>Pristionchus</taxon>
    </lineage>
</organism>
<accession>A0A2A6C472</accession>
<dbReference type="SFLD" id="SFLDG01200">
    <property type="entry name" value="SUF1.1"/>
    <property type="match status" value="2"/>
</dbReference>
<comment type="similarity">
    <text evidence="1">Belongs to the FAX family.</text>
</comment>
<evidence type="ECO:0000256" key="1">
    <source>
        <dbReference type="ARBA" id="ARBA00006475"/>
    </source>
</evidence>
<protein>
    <submittedName>
        <fullName evidence="2">Uncharacterized protein</fullName>
    </submittedName>
</protein>
<dbReference type="GO" id="GO:0005737">
    <property type="term" value="C:cytoplasm"/>
    <property type="evidence" value="ECO:0000318"/>
    <property type="project" value="GO_Central"/>
</dbReference>
<dbReference type="InterPro" id="IPR012336">
    <property type="entry name" value="Thioredoxin-like_fold"/>
</dbReference>
<dbReference type="AlphaFoldDB" id="A0A2A6C472"/>
<dbReference type="InterPro" id="IPR036249">
    <property type="entry name" value="Thioredoxin-like_sf"/>
</dbReference>
<proteinExistence type="inferred from homology"/>
<keyword evidence="3" id="KW-1185">Reference proteome</keyword>
<dbReference type="Proteomes" id="UP000005239">
    <property type="component" value="Unassembled WGS sequence"/>
</dbReference>
<dbReference type="InterPro" id="IPR026928">
    <property type="entry name" value="FAX/IsoI-like"/>
</dbReference>
<dbReference type="InterPro" id="IPR036282">
    <property type="entry name" value="Glutathione-S-Trfase_C_sf"/>
</dbReference>
<dbReference type="OrthoDB" id="5809458at2759"/>
<dbReference type="EnsemblMetazoa" id="PPA16877.1">
    <property type="protein sequence ID" value="PPA16877.1"/>
    <property type="gene ID" value="WBGene00106431"/>
</dbReference>
<dbReference type="InterPro" id="IPR050931">
    <property type="entry name" value="Mito_Protein_Transport_Metaxin"/>
</dbReference>
<dbReference type="SFLD" id="SFLDG01180">
    <property type="entry name" value="SUF1"/>
    <property type="match status" value="2"/>
</dbReference>
<dbReference type="SFLD" id="SFLDS00019">
    <property type="entry name" value="Glutathione_Transferase_(cytos"/>
    <property type="match status" value="2"/>
</dbReference>
<evidence type="ECO:0000313" key="3">
    <source>
        <dbReference type="Proteomes" id="UP000005239"/>
    </source>
</evidence>
<dbReference type="PANTHER" id="PTHR12289">
    <property type="entry name" value="METAXIN RELATED"/>
    <property type="match status" value="1"/>
</dbReference>
<gene>
    <name evidence="2" type="primary">WBGene00106431</name>
</gene>
<dbReference type="Pfam" id="PF17172">
    <property type="entry name" value="GST_N_4"/>
    <property type="match status" value="2"/>
</dbReference>
<evidence type="ECO:0000313" key="2">
    <source>
        <dbReference type="EnsemblMetazoa" id="PPA16877.1"/>
    </source>
</evidence>
<dbReference type="PANTHER" id="PTHR12289:SF32">
    <property type="entry name" value="GST_C_6 DOMAIN-CONTAINING PROTEIN"/>
    <property type="match status" value="1"/>
</dbReference>
<dbReference type="InterPro" id="IPR040079">
    <property type="entry name" value="Glutathione_S-Trfase"/>
</dbReference>
<sequence length="562" mass="63222">MVLFLLALLGWDMHDIIYYMGIFTLLSKLWPLLPVLRKNILGEQPRELGEKNPEKDVVYLFQFPGTATAPSTSPFCVKVEAFCKLNNIKYQTRNTLTGRGSNDQLPYVELNGENISDSQIILRRLTEKMKIQAYSDAQTAAVGHAIDRMIDNHTCGLIVNSRLDKLSAMIGSIAMSNKKIPSVIVPVLSFIGAKFMRGKLESRVKTSIGIFTEEQYQELLRNDLLQLQTILGLKKFLLGDEPTAVDCTALGQLGVAYYATPSARSAYHDLLDSDELKDLKNYVLFLSVMGIILIVLALFGFNISYHDLIYYIGLFTVLSKAWPLLPVVRKKLLGEKPNKLSEENPEKDVVYLFQKRSSFTARGSNNQLPFIELNGEAISDSQLIIKRLTEKLQLETYPDAQTAAIGHAIDRMIDNHTFNLNVHAKLDKLGAMIWSMPSKVPSFLTPVVAYVGGKIMKGKLENRVKTSIGSFTDEQYKDLLRNDYLQLQTILGTKKYLLADTPTAVDCTVLGQLGVAYYAVPSARTYVHELLDSDELKDLNEYLTRTRDTIYGDEFFDPEARK</sequence>
<dbReference type="Pfam" id="PF17171">
    <property type="entry name" value="GST_C_6"/>
    <property type="match status" value="2"/>
</dbReference>
<reference evidence="2" key="2">
    <citation type="submission" date="2022-06" db="UniProtKB">
        <authorList>
            <consortium name="EnsemblMetazoa"/>
        </authorList>
    </citation>
    <scope>IDENTIFICATION</scope>
    <source>
        <strain evidence="2">PS312</strain>
    </source>
</reference>
<accession>A0A8R1UEU1</accession>
<dbReference type="SUPFAM" id="SSF47616">
    <property type="entry name" value="GST C-terminal domain-like"/>
    <property type="match status" value="2"/>
</dbReference>
<dbReference type="InterPro" id="IPR033468">
    <property type="entry name" value="Metaxin_GST"/>
</dbReference>
<dbReference type="SUPFAM" id="SSF52833">
    <property type="entry name" value="Thioredoxin-like"/>
    <property type="match status" value="1"/>
</dbReference>
<name>A0A2A6C472_PRIPA</name>
<reference evidence="3" key="1">
    <citation type="journal article" date="2008" name="Nat. Genet.">
        <title>The Pristionchus pacificus genome provides a unique perspective on nematode lifestyle and parasitism.</title>
        <authorList>
            <person name="Dieterich C."/>
            <person name="Clifton S.W."/>
            <person name="Schuster L.N."/>
            <person name="Chinwalla A."/>
            <person name="Delehaunty K."/>
            <person name="Dinkelacker I."/>
            <person name="Fulton L."/>
            <person name="Fulton R."/>
            <person name="Godfrey J."/>
            <person name="Minx P."/>
            <person name="Mitreva M."/>
            <person name="Roeseler W."/>
            <person name="Tian H."/>
            <person name="Witte H."/>
            <person name="Yang S.P."/>
            <person name="Wilson R.K."/>
            <person name="Sommer R.J."/>
        </authorList>
    </citation>
    <scope>NUCLEOTIDE SEQUENCE [LARGE SCALE GENOMIC DNA]</scope>
    <source>
        <strain evidence="3">PS312</strain>
    </source>
</reference>